<dbReference type="AlphaFoldDB" id="A0AAQ0C0G8"/>
<proteinExistence type="predicted"/>
<dbReference type="RefSeq" id="WP_198867879.1">
    <property type="nucleotide sequence ID" value="NZ_CP066310.1"/>
</dbReference>
<dbReference type="EMBL" id="CP066310">
    <property type="protein sequence ID" value="QQE90583.1"/>
    <property type="molecule type" value="Genomic_DNA"/>
</dbReference>
<evidence type="ECO:0000313" key="2">
    <source>
        <dbReference type="Proteomes" id="UP000596192"/>
    </source>
</evidence>
<reference evidence="1 2" key="1">
    <citation type="submission" date="2020-12" db="EMBL/GenBank/DDBJ databases">
        <title>Genomic Analysis and Response surface optimization of nitrogen-fixing conditions for A. chroococcum strain HR1, Isolation from rhizosphere soil.</title>
        <authorList>
            <person name="Li J."/>
            <person name="Yang H."/>
            <person name="Liu H."/>
            <person name="Wang C."/>
            <person name="Tian Y."/>
            <person name="Lu X.Y."/>
        </authorList>
    </citation>
    <scope>NUCLEOTIDE SEQUENCE [LARGE SCALE GENOMIC DNA]</scope>
    <source>
        <strain evidence="1 2">HR1</strain>
    </source>
</reference>
<accession>A0AAQ0C0G8</accession>
<gene>
    <name evidence="1" type="ORF">GKQ51_10095</name>
</gene>
<dbReference type="Proteomes" id="UP000596192">
    <property type="component" value="Chromosome"/>
</dbReference>
<name>A0AAQ0C0G8_9GAMM</name>
<evidence type="ECO:0000313" key="1">
    <source>
        <dbReference type="EMBL" id="QQE90583.1"/>
    </source>
</evidence>
<sequence>MVEKIAQAIDVYQIPIMGDDWAGGTGHWLMMVGYQGFEHEDGFQLTHLLCLDPGSEAPKTTLWNAVIEVFHDDSSSVNKGRLPSNHWGLDGNRKPCRISTSVILDTD</sequence>
<organism evidence="1 2">
    <name type="scientific">Azotobacter chroococcum</name>
    <dbReference type="NCBI Taxonomy" id="353"/>
    <lineage>
        <taxon>Bacteria</taxon>
        <taxon>Pseudomonadati</taxon>
        <taxon>Pseudomonadota</taxon>
        <taxon>Gammaproteobacteria</taxon>
        <taxon>Pseudomonadales</taxon>
        <taxon>Pseudomonadaceae</taxon>
        <taxon>Azotobacter</taxon>
    </lineage>
</organism>
<protein>
    <submittedName>
        <fullName evidence="1">Uncharacterized protein</fullName>
    </submittedName>
</protein>